<dbReference type="RefSeq" id="WP_203747921.1">
    <property type="nucleotide sequence ID" value="NZ_BONF01000020.1"/>
</dbReference>
<evidence type="ECO:0000256" key="1">
    <source>
        <dbReference type="ARBA" id="ARBA00010638"/>
    </source>
</evidence>
<comment type="similarity">
    <text evidence="1 5">Belongs to the 5-formyltetrahydrofolate cyclo-ligase family.</text>
</comment>
<dbReference type="PIRSF" id="PIRSF006806">
    <property type="entry name" value="FTHF_cligase"/>
    <property type="match status" value="1"/>
</dbReference>
<feature type="binding site" evidence="4">
    <location>
        <begin position="146"/>
        <end position="154"/>
    </location>
    <ligand>
        <name>ATP</name>
        <dbReference type="ChEBI" id="CHEBI:30616"/>
    </ligand>
</feature>
<feature type="binding site" evidence="4">
    <location>
        <position position="61"/>
    </location>
    <ligand>
        <name>substrate</name>
    </ligand>
</feature>
<keyword evidence="3 4" id="KW-0067">ATP-binding</keyword>
<keyword evidence="5" id="KW-0460">Magnesium</keyword>
<comment type="cofactor">
    <cofactor evidence="5">
        <name>Mg(2+)</name>
        <dbReference type="ChEBI" id="CHEBI:18420"/>
    </cofactor>
</comment>
<reference evidence="6 7" key="1">
    <citation type="submission" date="2021-01" db="EMBL/GenBank/DDBJ databases">
        <title>Whole genome shotgun sequence of Catellatospora bangladeshensis NBRC 107357.</title>
        <authorList>
            <person name="Komaki H."/>
            <person name="Tamura T."/>
        </authorList>
    </citation>
    <scope>NUCLEOTIDE SEQUENCE [LARGE SCALE GENOMIC DNA]</scope>
    <source>
        <strain evidence="6 7">NBRC 107357</strain>
    </source>
</reference>
<feature type="binding site" evidence="4">
    <location>
        <position position="66"/>
    </location>
    <ligand>
        <name>substrate</name>
    </ligand>
</feature>
<dbReference type="GO" id="GO:0030272">
    <property type="term" value="F:5-formyltetrahydrofolate cyclo-ligase activity"/>
    <property type="evidence" value="ECO:0007669"/>
    <property type="project" value="UniProtKB-EC"/>
</dbReference>
<dbReference type="GO" id="GO:0046872">
    <property type="term" value="F:metal ion binding"/>
    <property type="evidence" value="ECO:0007669"/>
    <property type="project" value="UniProtKB-KW"/>
</dbReference>
<accession>A0A8J3NIM2</accession>
<comment type="catalytic activity">
    <reaction evidence="5">
        <text>(6S)-5-formyl-5,6,7,8-tetrahydrofolate + ATP = (6R)-5,10-methenyltetrahydrofolate + ADP + phosphate</text>
        <dbReference type="Rhea" id="RHEA:10488"/>
        <dbReference type="ChEBI" id="CHEBI:30616"/>
        <dbReference type="ChEBI" id="CHEBI:43474"/>
        <dbReference type="ChEBI" id="CHEBI:57455"/>
        <dbReference type="ChEBI" id="CHEBI:57457"/>
        <dbReference type="ChEBI" id="CHEBI:456216"/>
        <dbReference type="EC" id="6.3.3.2"/>
    </reaction>
</comment>
<evidence type="ECO:0000313" key="6">
    <source>
        <dbReference type="EMBL" id="GIF82570.1"/>
    </source>
</evidence>
<evidence type="ECO:0000256" key="4">
    <source>
        <dbReference type="PIRSR" id="PIRSR006806-1"/>
    </source>
</evidence>
<dbReference type="Pfam" id="PF01812">
    <property type="entry name" value="5-FTHF_cyc-lig"/>
    <property type="match status" value="1"/>
</dbReference>
<gene>
    <name evidence="6" type="ORF">Cba03nite_39190</name>
</gene>
<dbReference type="SUPFAM" id="SSF100950">
    <property type="entry name" value="NagB/RpiA/CoA transferase-like"/>
    <property type="match status" value="1"/>
</dbReference>
<dbReference type="NCBIfam" id="TIGR02727">
    <property type="entry name" value="MTHFS_bact"/>
    <property type="match status" value="1"/>
</dbReference>
<organism evidence="6 7">
    <name type="scientific">Catellatospora bangladeshensis</name>
    <dbReference type="NCBI Taxonomy" id="310355"/>
    <lineage>
        <taxon>Bacteria</taxon>
        <taxon>Bacillati</taxon>
        <taxon>Actinomycetota</taxon>
        <taxon>Actinomycetes</taxon>
        <taxon>Micromonosporales</taxon>
        <taxon>Micromonosporaceae</taxon>
        <taxon>Catellatospora</taxon>
    </lineage>
</organism>
<dbReference type="Proteomes" id="UP000601223">
    <property type="component" value="Unassembled WGS sequence"/>
</dbReference>
<dbReference type="EC" id="6.3.3.2" evidence="5"/>
<dbReference type="GO" id="GO:0005524">
    <property type="term" value="F:ATP binding"/>
    <property type="evidence" value="ECO:0007669"/>
    <property type="project" value="UniProtKB-KW"/>
</dbReference>
<sequence>MSEYSVFSVPSAAAKREARLPLLAARRAMTPEAVAAADAALAAGLSALVPPDAGWTVCAYVPMPGEPGGPGLPDRLAALPGVARVLLPVLRPDRDLDWAAYTGPDALAPAAFGLREPTGPRCGVTGITEAALVLVPALAVDRAGLRLGRGGGSYDRALARVRPGTAVIALLHEGELVDRVPAEPHDQRVTGVLMPSGLVRIPG</sequence>
<proteinExistence type="inferred from homology"/>
<evidence type="ECO:0000256" key="5">
    <source>
        <dbReference type="RuleBase" id="RU361279"/>
    </source>
</evidence>
<dbReference type="GO" id="GO:0035999">
    <property type="term" value="P:tetrahydrofolate interconversion"/>
    <property type="evidence" value="ECO:0007669"/>
    <property type="project" value="TreeGrafter"/>
</dbReference>
<feature type="binding site" evidence="4">
    <location>
        <begin position="15"/>
        <end position="19"/>
    </location>
    <ligand>
        <name>ATP</name>
        <dbReference type="ChEBI" id="CHEBI:30616"/>
    </ligand>
</feature>
<keyword evidence="5" id="KW-0479">Metal-binding</keyword>
<evidence type="ECO:0000256" key="3">
    <source>
        <dbReference type="ARBA" id="ARBA00022840"/>
    </source>
</evidence>
<name>A0A8J3NIM2_9ACTN</name>
<dbReference type="Gene3D" id="3.40.50.10420">
    <property type="entry name" value="NagB/RpiA/CoA transferase-like"/>
    <property type="match status" value="1"/>
</dbReference>
<evidence type="ECO:0000313" key="7">
    <source>
        <dbReference type="Proteomes" id="UP000601223"/>
    </source>
</evidence>
<comment type="caution">
    <text evidence="6">The sequence shown here is derived from an EMBL/GenBank/DDBJ whole genome shotgun (WGS) entry which is preliminary data.</text>
</comment>
<dbReference type="GO" id="GO:0009396">
    <property type="term" value="P:folic acid-containing compound biosynthetic process"/>
    <property type="evidence" value="ECO:0007669"/>
    <property type="project" value="TreeGrafter"/>
</dbReference>
<protein>
    <recommendedName>
        <fullName evidence="5">5-formyltetrahydrofolate cyclo-ligase</fullName>
        <ecNumber evidence="5">6.3.3.2</ecNumber>
    </recommendedName>
</protein>
<dbReference type="AlphaFoldDB" id="A0A8J3NIM2"/>
<keyword evidence="2 4" id="KW-0547">Nucleotide-binding</keyword>
<evidence type="ECO:0000256" key="2">
    <source>
        <dbReference type="ARBA" id="ARBA00022741"/>
    </source>
</evidence>
<dbReference type="InterPro" id="IPR024185">
    <property type="entry name" value="FTHF_cligase-like_sf"/>
</dbReference>
<keyword evidence="7" id="KW-1185">Reference proteome</keyword>
<dbReference type="EMBL" id="BONF01000020">
    <property type="protein sequence ID" value="GIF82570.1"/>
    <property type="molecule type" value="Genomic_DNA"/>
</dbReference>
<dbReference type="InterPro" id="IPR037171">
    <property type="entry name" value="NagB/RpiA_transferase-like"/>
</dbReference>
<dbReference type="PANTHER" id="PTHR23407">
    <property type="entry name" value="ATPASE INHIBITOR/5-FORMYLTETRAHYDROFOLATE CYCLO-LIGASE"/>
    <property type="match status" value="1"/>
</dbReference>
<dbReference type="InterPro" id="IPR002698">
    <property type="entry name" value="FTHF_cligase"/>
</dbReference>
<dbReference type="PANTHER" id="PTHR23407:SF1">
    <property type="entry name" value="5-FORMYLTETRAHYDROFOLATE CYCLO-LIGASE"/>
    <property type="match status" value="1"/>
</dbReference>